<dbReference type="Gene3D" id="3.50.50.60">
    <property type="entry name" value="FAD/NAD(P)-binding domain"/>
    <property type="match status" value="1"/>
</dbReference>
<feature type="domain" description="Amine oxidase" evidence="1">
    <location>
        <begin position="45"/>
        <end position="457"/>
    </location>
</feature>
<dbReference type="AlphaFoldDB" id="A0A2H0TPK5"/>
<evidence type="ECO:0000313" key="3">
    <source>
        <dbReference type="Proteomes" id="UP000230154"/>
    </source>
</evidence>
<dbReference type="PANTHER" id="PTHR42923">
    <property type="entry name" value="PROTOPORPHYRINOGEN OXIDASE"/>
    <property type="match status" value="1"/>
</dbReference>
<dbReference type="PANTHER" id="PTHR42923:SF17">
    <property type="entry name" value="AMINE OXIDASE DOMAIN-CONTAINING PROTEIN"/>
    <property type="match status" value="1"/>
</dbReference>
<proteinExistence type="predicted"/>
<sequence length="462" mass="51921">MQFGALETTDQPIYNEEATVWTCYSKPCDKSLMEKKRIAVIGAGIAGLTCAYELHKAGHNVVVFEKESYVGGRMSTRIKDEFPMDTGANHLANVYHHMRDLVDELHLEWEPMKFLNYRIIKDGMPVGLLDTMGRLDNIRLAFQAFIGKRRKTDFFNLSTAVKYDTDNVEHFTRKYMGSRAFKYLIDPFVSVYQFHRGGDLSLGTMYAMIESQYNHTEDWKLSQIKGGMIALPQALADTLDTRLNTPVTNVAVHEQNSLTVATKDGVETVDIVVSAATADVTKKIYPKASPGQRAVLDGTEYASTLAVALKVPKDLLGDTTIVWVPYVEGSAISGYTNEAMKGDDLIHNGKTLLLVWFHETFAKTMMDKTDEEIYEIAQKELIKVCPAITDKSLLENHDIQRWPQAMPKFSAGHLSRVEVFLKKHQGENNVFFCGDYLNAPWTEGALQQGQRVAKEIIAKIEG</sequence>
<protein>
    <recommendedName>
        <fullName evidence="1">Amine oxidase domain-containing protein</fullName>
    </recommendedName>
</protein>
<comment type="caution">
    <text evidence="2">The sequence shown here is derived from an EMBL/GenBank/DDBJ whole genome shotgun (WGS) entry which is preliminary data.</text>
</comment>
<dbReference type="SUPFAM" id="SSF51905">
    <property type="entry name" value="FAD/NAD(P)-binding domain"/>
    <property type="match status" value="1"/>
</dbReference>
<dbReference type="SUPFAM" id="SSF54373">
    <property type="entry name" value="FAD-linked reductases, C-terminal domain"/>
    <property type="match status" value="1"/>
</dbReference>
<accession>A0A2H0TPK5</accession>
<name>A0A2H0TPK5_9BACT</name>
<evidence type="ECO:0000313" key="2">
    <source>
        <dbReference type="EMBL" id="PIR74074.1"/>
    </source>
</evidence>
<gene>
    <name evidence="2" type="ORF">COU35_04505</name>
</gene>
<dbReference type="GO" id="GO:0016491">
    <property type="term" value="F:oxidoreductase activity"/>
    <property type="evidence" value="ECO:0007669"/>
    <property type="project" value="InterPro"/>
</dbReference>
<organism evidence="2 3">
    <name type="scientific">Candidatus Magasanikbacteria bacterium CG10_big_fil_rev_8_21_14_0_10_47_10</name>
    <dbReference type="NCBI Taxonomy" id="1974652"/>
    <lineage>
        <taxon>Bacteria</taxon>
        <taxon>Candidatus Magasanikiibacteriota</taxon>
    </lineage>
</organism>
<evidence type="ECO:0000259" key="1">
    <source>
        <dbReference type="Pfam" id="PF01593"/>
    </source>
</evidence>
<dbReference type="PRINTS" id="PR00419">
    <property type="entry name" value="ADXRDTASE"/>
</dbReference>
<dbReference type="Gene3D" id="3.90.660.20">
    <property type="entry name" value="Protoporphyrinogen oxidase, mitochondrial, domain 2"/>
    <property type="match status" value="1"/>
</dbReference>
<dbReference type="InterPro" id="IPR036188">
    <property type="entry name" value="FAD/NAD-bd_sf"/>
</dbReference>
<reference evidence="3" key="1">
    <citation type="submission" date="2017-09" db="EMBL/GenBank/DDBJ databases">
        <title>Depth-based differentiation of microbial function through sediment-hosted aquifers and enrichment of novel symbionts in the deep terrestrial subsurface.</title>
        <authorList>
            <person name="Probst A.J."/>
            <person name="Ladd B."/>
            <person name="Jarett J.K."/>
            <person name="Geller-Mcgrath D.E."/>
            <person name="Sieber C.M.K."/>
            <person name="Emerson J.B."/>
            <person name="Anantharaman K."/>
            <person name="Thomas B.C."/>
            <person name="Malmstrom R."/>
            <person name="Stieglmeier M."/>
            <person name="Klingl A."/>
            <person name="Woyke T."/>
            <person name="Ryan C.M."/>
            <person name="Banfield J.F."/>
        </authorList>
    </citation>
    <scope>NUCLEOTIDE SEQUENCE [LARGE SCALE GENOMIC DNA]</scope>
</reference>
<dbReference type="Proteomes" id="UP000230154">
    <property type="component" value="Unassembled WGS sequence"/>
</dbReference>
<dbReference type="Pfam" id="PF01593">
    <property type="entry name" value="Amino_oxidase"/>
    <property type="match status" value="1"/>
</dbReference>
<dbReference type="InterPro" id="IPR002937">
    <property type="entry name" value="Amino_oxidase"/>
</dbReference>
<dbReference type="EMBL" id="PFCB01000030">
    <property type="protein sequence ID" value="PIR74074.1"/>
    <property type="molecule type" value="Genomic_DNA"/>
</dbReference>
<dbReference type="InterPro" id="IPR050464">
    <property type="entry name" value="Zeta_carotene_desat/Oxidored"/>
</dbReference>
<dbReference type="Gene3D" id="1.10.3110.10">
    <property type="entry name" value="protoporphyrinogen ix oxidase, domain 3"/>
    <property type="match status" value="1"/>
</dbReference>